<feature type="non-terminal residue" evidence="6">
    <location>
        <position position="1"/>
    </location>
</feature>
<dbReference type="InterPro" id="IPR005479">
    <property type="entry name" value="CPAse_ATP-bd"/>
</dbReference>
<dbReference type="InterPro" id="IPR005482">
    <property type="entry name" value="Biotin_COase_C"/>
</dbReference>
<keyword evidence="2" id="KW-0547">Nucleotide-binding</keyword>
<evidence type="ECO:0000313" key="6">
    <source>
        <dbReference type="EMBL" id="SVE15494.1"/>
    </source>
</evidence>
<name>A0A383B6I2_9ZZZZ</name>
<dbReference type="InterPro" id="IPR011054">
    <property type="entry name" value="Rudment_hybrid_motif"/>
</dbReference>
<reference evidence="6" key="1">
    <citation type="submission" date="2018-05" db="EMBL/GenBank/DDBJ databases">
        <authorList>
            <person name="Lanie J.A."/>
            <person name="Ng W.-L."/>
            <person name="Kazmierczak K.M."/>
            <person name="Andrzejewski T.M."/>
            <person name="Davidsen T.M."/>
            <person name="Wayne K.J."/>
            <person name="Tettelin H."/>
            <person name="Glass J.I."/>
            <person name="Rusch D."/>
            <person name="Podicherti R."/>
            <person name="Tsui H.-C.T."/>
            <person name="Winkler M.E."/>
        </authorList>
    </citation>
    <scope>NUCLEOTIDE SEQUENCE</scope>
</reference>
<dbReference type="GO" id="GO:0005524">
    <property type="term" value="F:ATP binding"/>
    <property type="evidence" value="ECO:0007669"/>
    <property type="project" value="UniProtKB-KW"/>
</dbReference>
<organism evidence="6">
    <name type="scientific">marine metagenome</name>
    <dbReference type="NCBI Taxonomy" id="408172"/>
    <lineage>
        <taxon>unclassified sequences</taxon>
        <taxon>metagenomes</taxon>
        <taxon>ecological metagenomes</taxon>
    </lineage>
</organism>
<evidence type="ECO:0008006" key="7">
    <source>
        <dbReference type="Google" id="ProtNLM"/>
    </source>
</evidence>
<dbReference type="PROSITE" id="PS00867">
    <property type="entry name" value="CPSASE_2"/>
    <property type="match status" value="1"/>
</dbReference>
<feature type="domain" description="ATP-grasp" evidence="4">
    <location>
        <begin position="41"/>
        <end position="112"/>
    </location>
</feature>
<evidence type="ECO:0000256" key="2">
    <source>
        <dbReference type="ARBA" id="ARBA00022741"/>
    </source>
</evidence>
<keyword evidence="1" id="KW-0436">Ligase</keyword>
<dbReference type="PANTHER" id="PTHR48095">
    <property type="entry name" value="PYRUVATE CARBOXYLASE SUBUNIT A"/>
    <property type="match status" value="1"/>
</dbReference>
<dbReference type="InterPro" id="IPR011764">
    <property type="entry name" value="Biotin_carboxylation_dom"/>
</dbReference>
<dbReference type="SMART" id="SM00878">
    <property type="entry name" value="Biotin_carb_C"/>
    <property type="match status" value="1"/>
</dbReference>
<dbReference type="InterPro" id="IPR011761">
    <property type="entry name" value="ATP-grasp"/>
</dbReference>
<dbReference type="GO" id="GO:0016874">
    <property type="term" value="F:ligase activity"/>
    <property type="evidence" value="ECO:0007669"/>
    <property type="project" value="UniProtKB-KW"/>
</dbReference>
<dbReference type="EMBL" id="UINC01197820">
    <property type="protein sequence ID" value="SVE15494.1"/>
    <property type="molecule type" value="Genomic_DNA"/>
</dbReference>
<feature type="domain" description="Biotin carboxylation" evidence="5">
    <location>
        <begin position="1"/>
        <end position="241"/>
    </location>
</feature>
<protein>
    <recommendedName>
        <fullName evidence="7">Biotin carboxylation domain-containing protein</fullName>
    </recommendedName>
</protein>
<dbReference type="PROSITE" id="PS50979">
    <property type="entry name" value="BC"/>
    <property type="match status" value="1"/>
</dbReference>
<feature type="non-terminal residue" evidence="6">
    <location>
        <position position="247"/>
    </location>
</feature>
<dbReference type="SUPFAM" id="SSF56059">
    <property type="entry name" value="Glutathione synthetase ATP-binding domain-like"/>
    <property type="match status" value="1"/>
</dbReference>
<accession>A0A383B6I2</accession>
<evidence type="ECO:0000259" key="5">
    <source>
        <dbReference type="PROSITE" id="PS50979"/>
    </source>
</evidence>
<proteinExistence type="predicted"/>
<dbReference type="InterPro" id="IPR051602">
    <property type="entry name" value="ACC_Biotin_Carboxylase"/>
</dbReference>
<dbReference type="Pfam" id="PF02785">
    <property type="entry name" value="Biotin_carb_C"/>
    <property type="match status" value="1"/>
</dbReference>
<evidence type="ECO:0000256" key="1">
    <source>
        <dbReference type="ARBA" id="ARBA00022598"/>
    </source>
</evidence>
<evidence type="ECO:0000259" key="4">
    <source>
        <dbReference type="PROSITE" id="PS50975"/>
    </source>
</evidence>
<gene>
    <name evidence="6" type="ORF">METZ01_LOCUS468348</name>
</gene>
<dbReference type="Pfam" id="PF02786">
    <property type="entry name" value="CPSase_L_D2"/>
    <property type="match status" value="1"/>
</dbReference>
<dbReference type="PANTHER" id="PTHR48095:SF2">
    <property type="entry name" value="BIOTIN CARBOXYLASE, CHLOROPLASTIC"/>
    <property type="match status" value="1"/>
</dbReference>
<dbReference type="PROSITE" id="PS50975">
    <property type="entry name" value="ATP_GRASP"/>
    <property type="match status" value="1"/>
</dbReference>
<dbReference type="Gene3D" id="3.30.470.20">
    <property type="entry name" value="ATP-grasp fold, B domain"/>
    <property type="match status" value="1"/>
</dbReference>
<dbReference type="GO" id="GO:0046872">
    <property type="term" value="F:metal ion binding"/>
    <property type="evidence" value="ECO:0007669"/>
    <property type="project" value="InterPro"/>
</dbReference>
<dbReference type="SUPFAM" id="SSF51246">
    <property type="entry name" value="Rudiment single hybrid motif"/>
    <property type="match status" value="1"/>
</dbReference>
<sequence length="247" mass="28289">ARHIEVQVLSDGKRFLHFFERDCSLQRNKQKIWEESPAIGIAKNIKTKIFDAAISLAKKIGYMGAGTVEFIYDSESENFFFLEMNTRIQVEHPVTEMVVGIDLIRLGLEIAEGKSLDIKQEEIKSRGHAIEIRINAEDPANQFFPSPGKILDFRAPDGPGTRFDSMLYLGYEIPPFYDSLIGKLIVWDENRDKAIKRLKRTIGELNICGIKTNVDMLRLLTEDKQINAGPVNTNWLENWLKTNLNYL</sequence>
<evidence type="ECO:0000256" key="3">
    <source>
        <dbReference type="ARBA" id="ARBA00022840"/>
    </source>
</evidence>
<keyword evidence="3" id="KW-0067">ATP-binding</keyword>
<dbReference type="AlphaFoldDB" id="A0A383B6I2"/>